<keyword evidence="2" id="KW-1185">Reference proteome</keyword>
<evidence type="ECO:0000313" key="1">
    <source>
        <dbReference type="EMBL" id="KAF7839891.1"/>
    </source>
</evidence>
<reference evidence="1" key="1">
    <citation type="submission" date="2020-09" db="EMBL/GenBank/DDBJ databases">
        <title>Genome-Enabled Discovery of Anthraquinone Biosynthesis in Senna tora.</title>
        <authorList>
            <person name="Kang S.-H."/>
            <person name="Pandey R.P."/>
            <person name="Lee C.-M."/>
            <person name="Sim J.-S."/>
            <person name="Jeong J.-T."/>
            <person name="Choi B.-S."/>
            <person name="Jung M."/>
            <person name="Ginzburg D."/>
            <person name="Zhao K."/>
            <person name="Won S.Y."/>
            <person name="Oh T.-J."/>
            <person name="Yu Y."/>
            <person name="Kim N.-H."/>
            <person name="Lee O.R."/>
            <person name="Lee T.-H."/>
            <person name="Bashyal P."/>
            <person name="Kim T.-S."/>
            <person name="Lee W.-H."/>
            <person name="Kawkins C."/>
            <person name="Kim C.-K."/>
            <person name="Kim J.S."/>
            <person name="Ahn B.O."/>
            <person name="Rhee S.Y."/>
            <person name="Sohng J.K."/>
        </authorList>
    </citation>
    <scope>NUCLEOTIDE SEQUENCE</scope>
    <source>
        <tissue evidence="1">Leaf</tissue>
    </source>
</reference>
<name>A0A835CEK3_9FABA</name>
<gene>
    <name evidence="1" type="ORF">G2W53_008373</name>
</gene>
<evidence type="ECO:0000313" key="2">
    <source>
        <dbReference type="Proteomes" id="UP000634136"/>
    </source>
</evidence>
<dbReference type="EMBL" id="JAAIUW010000003">
    <property type="protein sequence ID" value="KAF7839891.1"/>
    <property type="molecule type" value="Genomic_DNA"/>
</dbReference>
<dbReference type="Proteomes" id="UP000634136">
    <property type="component" value="Unassembled WGS sequence"/>
</dbReference>
<protein>
    <submittedName>
        <fullName evidence="1">Uncharacterized protein</fullName>
    </submittedName>
</protein>
<organism evidence="1 2">
    <name type="scientific">Senna tora</name>
    <dbReference type="NCBI Taxonomy" id="362788"/>
    <lineage>
        <taxon>Eukaryota</taxon>
        <taxon>Viridiplantae</taxon>
        <taxon>Streptophyta</taxon>
        <taxon>Embryophyta</taxon>
        <taxon>Tracheophyta</taxon>
        <taxon>Spermatophyta</taxon>
        <taxon>Magnoliopsida</taxon>
        <taxon>eudicotyledons</taxon>
        <taxon>Gunneridae</taxon>
        <taxon>Pentapetalae</taxon>
        <taxon>rosids</taxon>
        <taxon>fabids</taxon>
        <taxon>Fabales</taxon>
        <taxon>Fabaceae</taxon>
        <taxon>Caesalpinioideae</taxon>
        <taxon>Cassia clade</taxon>
        <taxon>Senna</taxon>
    </lineage>
</organism>
<dbReference type="AlphaFoldDB" id="A0A835CEK3"/>
<sequence length="30" mass="3353">MEDDDGECGLVVGEETRSRALGLMNERAIW</sequence>
<proteinExistence type="predicted"/>
<accession>A0A835CEK3</accession>
<comment type="caution">
    <text evidence="1">The sequence shown here is derived from an EMBL/GenBank/DDBJ whole genome shotgun (WGS) entry which is preliminary data.</text>
</comment>